<organism evidence="1">
    <name type="scientific">Trichuris suis</name>
    <name type="common">pig whipworm</name>
    <dbReference type="NCBI Taxonomy" id="68888"/>
    <lineage>
        <taxon>Eukaryota</taxon>
        <taxon>Metazoa</taxon>
        <taxon>Ecdysozoa</taxon>
        <taxon>Nematoda</taxon>
        <taxon>Enoplea</taxon>
        <taxon>Dorylaimia</taxon>
        <taxon>Trichinellida</taxon>
        <taxon>Trichuridae</taxon>
        <taxon>Trichuris</taxon>
    </lineage>
</organism>
<reference evidence="1" key="1">
    <citation type="journal article" date="2014" name="Nat. Genet.">
        <title>Genome and transcriptome of the porcine whipworm Trichuris suis.</title>
        <authorList>
            <person name="Jex A.R."/>
            <person name="Nejsum P."/>
            <person name="Schwarz E.M."/>
            <person name="Hu L."/>
            <person name="Young N.D."/>
            <person name="Hall R.S."/>
            <person name="Korhonen P.K."/>
            <person name="Liao S."/>
            <person name="Thamsborg S."/>
            <person name="Xia J."/>
            <person name="Xu P."/>
            <person name="Wang S."/>
            <person name="Scheerlinck J.P."/>
            <person name="Hofmann A."/>
            <person name="Sternberg P.W."/>
            <person name="Wang J."/>
            <person name="Gasser R.B."/>
        </authorList>
    </citation>
    <scope>NUCLEOTIDE SEQUENCE [LARGE SCALE GENOMIC DNA]</scope>
    <source>
        <strain evidence="1">DCEP-RM93F</strain>
    </source>
</reference>
<dbReference type="Proteomes" id="UP000030758">
    <property type="component" value="Unassembled WGS sequence"/>
</dbReference>
<gene>
    <name evidence="1" type="ORF">M514_18825</name>
</gene>
<dbReference type="EMBL" id="KL367499">
    <property type="protein sequence ID" value="KFD69022.1"/>
    <property type="molecule type" value="Genomic_DNA"/>
</dbReference>
<protein>
    <submittedName>
        <fullName evidence="1">Uncharacterized protein</fullName>
    </submittedName>
</protein>
<sequence>MISPSNTQLRKVYEDFRWIYTDLIISIASQGYCSITKASAMSDLKKKNLGFLADINGLFSSILACLHGEPLFPMYSFKVRNYIKHNNSNNDIEVSEEWTYLTEGIGICPLT</sequence>
<name>A0A085NHS6_9BILA</name>
<accession>A0A085NHS6</accession>
<dbReference type="AlphaFoldDB" id="A0A085NHS6"/>
<evidence type="ECO:0000313" key="1">
    <source>
        <dbReference type="EMBL" id="KFD69022.1"/>
    </source>
</evidence>
<proteinExistence type="predicted"/>